<keyword evidence="1" id="KW-0808">Transferase</keyword>
<protein>
    <submittedName>
        <fullName evidence="1">Rifampin ADP-ribosylating transferase</fullName>
    </submittedName>
</protein>
<dbReference type="OrthoDB" id="5509356at2"/>
<gene>
    <name evidence="1" type="ORF">SAMN05216464_115151</name>
</gene>
<evidence type="ECO:0000313" key="1">
    <source>
        <dbReference type="EMBL" id="SDF29716.1"/>
    </source>
</evidence>
<proteinExistence type="predicted"/>
<sequence length="141" mass="15901">MQFDPGNPINKLCAQGMLLEGEAKPAEAAALFLQAWEQAINPSEKFVAAHYMARHQASPEDKLQWDETALQFALQSDEPEIEHVYPSLYLNIAKCHEDLQDYVQANENYRLALHYAALLPDDGYSNMIRSGINSGLDRVNH</sequence>
<reference evidence="1 2" key="1">
    <citation type="submission" date="2016-10" db="EMBL/GenBank/DDBJ databases">
        <authorList>
            <person name="de Groot N.N."/>
        </authorList>
    </citation>
    <scope>NUCLEOTIDE SEQUENCE [LARGE SCALE GENOMIC DNA]</scope>
    <source>
        <strain evidence="1 2">47C3B</strain>
    </source>
</reference>
<dbReference type="Proteomes" id="UP000199072">
    <property type="component" value="Unassembled WGS sequence"/>
</dbReference>
<dbReference type="STRING" id="1391627.SAMN05216464_115151"/>
<dbReference type="AlphaFoldDB" id="A0A1G7JXP9"/>
<evidence type="ECO:0000313" key="2">
    <source>
        <dbReference type="Proteomes" id="UP000199072"/>
    </source>
</evidence>
<dbReference type="GO" id="GO:0016740">
    <property type="term" value="F:transferase activity"/>
    <property type="evidence" value="ECO:0007669"/>
    <property type="project" value="UniProtKB-KW"/>
</dbReference>
<name>A0A1G7JXP9_9SPHI</name>
<accession>A0A1G7JXP9</accession>
<organism evidence="1 2">
    <name type="scientific">Mucilaginibacter pineti</name>
    <dbReference type="NCBI Taxonomy" id="1391627"/>
    <lineage>
        <taxon>Bacteria</taxon>
        <taxon>Pseudomonadati</taxon>
        <taxon>Bacteroidota</taxon>
        <taxon>Sphingobacteriia</taxon>
        <taxon>Sphingobacteriales</taxon>
        <taxon>Sphingobacteriaceae</taxon>
        <taxon>Mucilaginibacter</taxon>
    </lineage>
</organism>
<dbReference type="EMBL" id="FNAI01000015">
    <property type="protein sequence ID" value="SDF29716.1"/>
    <property type="molecule type" value="Genomic_DNA"/>
</dbReference>
<keyword evidence="2" id="KW-1185">Reference proteome</keyword>
<dbReference type="RefSeq" id="WP_091154415.1">
    <property type="nucleotide sequence ID" value="NZ_FNAI01000015.1"/>
</dbReference>